<protein>
    <recommendedName>
        <fullName evidence="2">Metallo-beta-lactamase domain-containing protein</fullName>
    </recommendedName>
</protein>
<evidence type="ECO:0000313" key="4">
    <source>
        <dbReference type="Proteomes" id="UP000178646"/>
    </source>
</evidence>
<dbReference type="Gene3D" id="3.60.15.10">
    <property type="entry name" value="Ribonuclease Z/Hydroxyacylglutathione hydrolase-like"/>
    <property type="match status" value="1"/>
</dbReference>
<gene>
    <name evidence="3" type="ORF">A2W59_02655</name>
</gene>
<sequence>MKNFKYYFLGVLFLGVIFVWYAVLAETRHGLKVAFLDVGQGDAIFVEAPNGNQILIDGGPNKSVLRELSKQMPFYDRTIDAVILTHPHLDHYAGLNEVLKKYKVSLEMDPGTKVKGAGFGEFENLVKLKNIKNLYAKREMKISLDKDLRLDILLPVINDKNLSEHDGMLVSRLVYKNNSFLLTGDMEDNLENFLLSFGGNIKSDVLKIGHHGSKTSTSEKFLGLVNPELAVISAGKNNKYDHPHQEVMNRLAKFEIPVLRTDEKGTIVLKSDGEKIVAK</sequence>
<dbReference type="SMART" id="SM00849">
    <property type="entry name" value="Lactamase_B"/>
    <property type="match status" value="1"/>
</dbReference>
<feature type="domain" description="Metallo-beta-lactamase" evidence="2">
    <location>
        <begin position="40"/>
        <end position="236"/>
    </location>
</feature>
<comment type="caution">
    <text evidence="3">The sequence shown here is derived from an EMBL/GenBank/DDBJ whole genome shotgun (WGS) entry which is preliminary data.</text>
</comment>
<keyword evidence="1" id="KW-0812">Transmembrane</keyword>
<evidence type="ECO:0000259" key="2">
    <source>
        <dbReference type="SMART" id="SM00849"/>
    </source>
</evidence>
<dbReference type="Proteomes" id="UP000178646">
    <property type="component" value="Unassembled WGS sequence"/>
</dbReference>
<dbReference type="InterPro" id="IPR052159">
    <property type="entry name" value="Competence_DNA_uptake"/>
</dbReference>
<proteinExistence type="predicted"/>
<dbReference type="PANTHER" id="PTHR30619:SF1">
    <property type="entry name" value="RECOMBINATION PROTEIN 2"/>
    <property type="match status" value="1"/>
</dbReference>
<dbReference type="CDD" id="cd07731">
    <property type="entry name" value="ComA-like_MBL-fold"/>
    <property type="match status" value="1"/>
</dbReference>
<keyword evidence="1" id="KW-1133">Transmembrane helix</keyword>
<reference evidence="3 4" key="1">
    <citation type="journal article" date="2016" name="Nat. Commun.">
        <title>Thousands of microbial genomes shed light on interconnected biogeochemical processes in an aquifer system.</title>
        <authorList>
            <person name="Anantharaman K."/>
            <person name="Brown C.T."/>
            <person name="Hug L.A."/>
            <person name="Sharon I."/>
            <person name="Castelle C.J."/>
            <person name="Probst A.J."/>
            <person name="Thomas B.C."/>
            <person name="Singh A."/>
            <person name="Wilkins M.J."/>
            <person name="Karaoz U."/>
            <person name="Brodie E.L."/>
            <person name="Williams K.H."/>
            <person name="Hubbard S.S."/>
            <person name="Banfield J.F."/>
        </authorList>
    </citation>
    <scope>NUCLEOTIDE SEQUENCE [LARGE SCALE GENOMIC DNA]</scope>
</reference>
<dbReference type="SUPFAM" id="SSF56281">
    <property type="entry name" value="Metallo-hydrolase/oxidoreductase"/>
    <property type="match status" value="1"/>
</dbReference>
<evidence type="ECO:0000256" key="1">
    <source>
        <dbReference type="SAM" id="Phobius"/>
    </source>
</evidence>
<organism evidence="3 4">
    <name type="scientific">Candidatus Terrybacteria bacterium RIFCSPHIGHO2_02_41_19</name>
    <dbReference type="NCBI Taxonomy" id="1802364"/>
    <lineage>
        <taxon>Bacteria</taxon>
        <taxon>Candidatus Terryibacteriota</taxon>
    </lineage>
</organism>
<dbReference type="InterPro" id="IPR001279">
    <property type="entry name" value="Metallo-B-lactamas"/>
</dbReference>
<evidence type="ECO:0000313" key="3">
    <source>
        <dbReference type="EMBL" id="OHA50143.1"/>
    </source>
</evidence>
<dbReference type="InterPro" id="IPR035681">
    <property type="entry name" value="ComA-like_MBL"/>
</dbReference>
<name>A0A1G2PPH3_9BACT</name>
<dbReference type="EMBL" id="MHSU01000023">
    <property type="protein sequence ID" value="OHA50143.1"/>
    <property type="molecule type" value="Genomic_DNA"/>
</dbReference>
<dbReference type="InterPro" id="IPR036866">
    <property type="entry name" value="RibonucZ/Hydroxyglut_hydro"/>
</dbReference>
<keyword evidence="1" id="KW-0472">Membrane</keyword>
<dbReference type="Pfam" id="PF00753">
    <property type="entry name" value="Lactamase_B"/>
    <property type="match status" value="1"/>
</dbReference>
<accession>A0A1G2PPH3</accession>
<feature type="transmembrane region" description="Helical" evidence="1">
    <location>
        <begin position="6"/>
        <end position="24"/>
    </location>
</feature>
<dbReference type="AlphaFoldDB" id="A0A1G2PPH3"/>
<dbReference type="PANTHER" id="PTHR30619">
    <property type="entry name" value="DNA INTERNALIZATION/COMPETENCE PROTEIN COMEC/REC2"/>
    <property type="match status" value="1"/>
</dbReference>